<accession>A0A5N8XJC4</accession>
<dbReference type="EMBL" id="VJZC01000148">
    <property type="protein sequence ID" value="MPY59573.1"/>
    <property type="molecule type" value="Genomic_DNA"/>
</dbReference>
<dbReference type="PANTHER" id="PTHR44688:SF16">
    <property type="entry name" value="DNA-BINDING TRANSCRIPTIONAL ACTIVATOR DEVR_DOSR"/>
    <property type="match status" value="1"/>
</dbReference>
<dbReference type="SUPFAM" id="SSF46894">
    <property type="entry name" value="C-terminal effector domain of the bipartite response regulators"/>
    <property type="match status" value="1"/>
</dbReference>
<dbReference type="Gene3D" id="1.10.10.10">
    <property type="entry name" value="Winged helix-like DNA-binding domain superfamily/Winged helix DNA-binding domain"/>
    <property type="match status" value="1"/>
</dbReference>
<feature type="domain" description="HTH luxR-type" evidence="4">
    <location>
        <begin position="274"/>
        <end position="337"/>
    </location>
</feature>
<name>A0A5N8XJC4_9ACTN</name>
<dbReference type="Proteomes" id="UP000400924">
    <property type="component" value="Unassembled WGS sequence"/>
</dbReference>
<organism evidence="5 6">
    <name type="scientific">Streptomyces spongiae</name>
    <dbReference type="NCBI Taxonomy" id="565072"/>
    <lineage>
        <taxon>Bacteria</taxon>
        <taxon>Bacillati</taxon>
        <taxon>Actinomycetota</taxon>
        <taxon>Actinomycetes</taxon>
        <taxon>Kitasatosporales</taxon>
        <taxon>Streptomycetaceae</taxon>
        <taxon>Streptomyces</taxon>
    </lineage>
</organism>
<gene>
    <name evidence="5" type="ORF">FNH08_21110</name>
</gene>
<dbReference type="InterPro" id="IPR036388">
    <property type="entry name" value="WH-like_DNA-bd_sf"/>
</dbReference>
<evidence type="ECO:0000313" key="6">
    <source>
        <dbReference type="Proteomes" id="UP000400924"/>
    </source>
</evidence>
<evidence type="ECO:0000256" key="1">
    <source>
        <dbReference type="ARBA" id="ARBA00023015"/>
    </source>
</evidence>
<evidence type="ECO:0000256" key="3">
    <source>
        <dbReference type="ARBA" id="ARBA00023163"/>
    </source>
</evidence>
<keyword evidence="3" id="KW-0804">Transcription</keyword>
<keyword evidence="6" id="KW-1185">Reference proteome</keyword>
<dbReference type="GO" id="GO:0006355">
    <property type="term" value="P:regulation of DNA-templated transcription"/>
    <property type="evidence" value="ECO:0007669"/>
    <property type="project" value="InterPro"/>
</dbReference>
<keyword evidence="2" id="KW-0238">DNA-binding</keyword>
<dbReference type="GO" id="GO:0003677">
    <property type="term" value="F:DNA binding"/>
    <property type="evidence" value="ECO:0007669"/>
    <property type="project" value="UniProtKB-KW"/>
</dbReference>
<dbReference type="Pfam" id="PF00196">
    <property type="entry name" value="GerE"/>
    <property type="match status" value="1"/>
</dbReference>
<evidence type="ECO:0000259" key="4">
    <source>
        <dbReference type="PROSITE" id="PS50043"/>
    </source>
</evidence>
<dbReference type="CDD" id="cd06170">
    <property type="entry name" value="LuxR_C_like"/>
    <property type="match status" value="1"/>
</dbReference>
<comment type="caution">
    <text evidence="5">The sequence shown here is derived from an EMBL/GenBank/DDBJ whole genome shotgun (WGS) entry which is preliminary data.</text>
</comment>
<dbReference type="AlphaFoldDB" id="A0A5N8XJC4"/>
<dbReference type="PANTHER" id="PTHR44688">
    <property type="entry name" value="DNA-BINDING TRANSCRIPTIONAL ACTIVATOR DEVR_DOSR"/>
    <property type="match status" value="1"/>
</dbReference>
<dbReference type="OrthoDB" id="9815744at2"/>
<evidence type="ECO:0000313" key="5">
    <source>
        <dbReference type="EMBL" id="MPY59573.1"/>
    </source>
</evidence>
<evidence type="ECO:0000256" key="2">
    <source>
        <dbReference type="ARBA" id="ARBA00023125"/>
    </source>
</evidence>
<dbReference type="PROSITE" id="PS00622">
    <property type="entry name" value="HTH_LUXR_1"/>
    <property type="match status" value="1"/>
</dbReference>
<proteinExistence type="predicted"/>
<dbReference type="InterPro" id="IPR000792">
    <property type="entry name" value="Tscrpt_reg_LuxR_C"/>
</dbReference>
<dbReference type="InterPro" id="IPR016032">
    <property type="entry name" value="Sig_transdc_resp-reg_C-effctor"/>
</dbReference>
<protein>
    <submittedName>
        <fullName evidence="5">Helix-turn-helix transcriptional regulator</fullName>
    </submittedName>
</protein>
<dbReference type="PROSITE" id="PS50043">
    <property type="entry name" value="HTH_LUXR_2"/>
    <property type="match status" value="1"/>
</dbReference>
<keyword evidence="1" id="KW-0805">Transcription regulation</keyword>
<sequence>MLRGLPALAGESLSSLELAEAVSLAVRPVVAHDALRLMGNNPDGVGHTVFSFWHNFETEFGRQFMQSYLAGKDPCLPADLIRQTMPAGLVGTGHGKRDLLARQLFDAHGVGGELRVLLRDVRGVWGSLALLRSAGGRAFDRTDAARVLELAPVLISALRQYVRSGPMRPVAPDMAPGVFVVDADGNVTGATPMASWWAERLREHHPSSWVDALVAGMAAQTRLCLRQPAAPAPVMHGPAARFGRWISAEGQLLNPGGAVAVLVRAVPPRQLLGSLGSWYGITARERQVIEYLLDGSAAKQIARHLDVSLHTVHDHLKSVYRKLGVSGRAELLTALNT</sequence>
<dbReference type="SMART" id="SM00421">
    <property type="entry name" value="HTH_LUXR"/>
    <property type="match status" value="1"/>
</dbReference>
<reference evidence="5 6" key="1">
    <citation type="submission" date="2019-07" db="EMBL/GenBank/DDBJ databases">
        <title>New species of Amycolatopsis and Streptomyces.</title>
        <authorList>
            <person name="Duangmal K."/>
            <person name="Teo W.F.A."/>
            <person name="Lipun K."/>
        </authorList>
    </citation>
    <scope>NUCLEOTIDE SEQUENCE [LARGE SCALE GENOMIC DNA]</scope>
    <source>
        <strain evidence="5 6">NBRC 106415</strain>
    </source>
</reference>
<dbReference type="PRINTS" id="PR00038">
    <property type="entry name" value="HTHLUXR"/>
</dbReference>